<name>A0A1E5GU45_9ENTE</name>
<dbReference type="Pfam" id="PF10651">
    <property type="entry name" value="BppU_N"/>
    <property type="match status" value="1"/>
</dbReference>
<accession>A0A1E5GU45</accession>
<proteinExistence type="predicted"/>
<evidence type="ECO:0000313" key="5">
    <source>
        <dbReference type="Proteomes" id="UP000095094"/>
    </source>
</evidence>
<dbReference type="SUPFAM" id="SSF56300">
    <property type="entry name" value="Metallo-dependent phosphatases"/>
    <property type="match status" value="1"/>
</dbReference>
<reference evidence="5" key="1">
    <citation type="submission" date="2016-09" db="EMBL/GenBank/DDBJ databases">
        <authorList>
            <person name="Gulvik C.A."/>
        </authorList>
    </citation>
    <scope>NUCLEOTIDE SEQUENCE [LARGE SCALE GENOMIC DNA]</scope>
    <source>
        <strain evidence="5">LMG 8895</strain>
    </source>
</reference>
<gene>
    <name evidence="4" type="ORF">BCR25_18480</name>
</gene>
<feature type="domain" description="BppU N-terminal" evidence="3">
    <location>
        <begin position="4"/>
        <end position="140"/>
    </location>
</feature>
<dbReference type="InterPro" id="IPR018913">
    <property type="entry name" value="BppU_N"/>
</dbReference>
<dbReference type="Proteomes" id="UP000095094">
    <property type="component" value="Unassembled WGS sequence"/>
</dbReference>
<dbReference type="GO" id="GO:0016787">
    <property type="term" value="F:hydrolase activity"/>
    <property type="evidence" value="ECO:0007669"/>
    <property type="project" value="InterPro"/>
</dbReference>
<dbReference type="Gene3D" id="2.60.40.3350">
    <property type="match status" value="1"/>
</dbReference>
<feature type="coiled-coil region" evidence="1">
    <location>
        <begin position="129"/>
        <end position="156"/>
    </location>
</feature>
<dbReference type="EMBL" id="MIJY01000013">
    <property type="protein sequence ID" value="OEG16182.1"/>
    <property type="molecule type" value="Genomic_DNA"/>
</dbReference>
<keyword evidence="5" id="KW-1185">Reference proteome</keyword>
<evidence type="ECO:0000259" key="3">
    <source>
        <dbReference type="Pfam" id="PF10651"/>
    </source>
</evidence>
<dbReference type="Gene3D" id="6.10.250.1350">
    <property type="match status" value="1"/>
</dbReference>
<dbReference type="Pfam" id="PF00149">
    <property type="entry name" value="Metallophos"/>
    <property type="match status" value="1"/>
</dbReference>
<feature type="domain" description="Calcineurin-like phosphoesterase" evidence="2">
    <location>
        <begin position="229"/>
        <end position="487"/>
    </location>
</feature>
<dbReference type="InterPro" id="IPR004843">
    <property type="entry name" value="Calcineurin-like_PHP"/>
</dbReference>
<evidence type="ECO:0008006" key="6">
    <source>
        <dbReference type="Google" id="ProtNLM"/>
    </source>
</evidence>
<evidence type="ECO:0000259" key="2">
    <source>
        <dbReference type="Pfam" id="PF00149"/>
    </source>
</evidence>
<comment type="caution">
    <text evidence="4">The sequence shown here is derived from an EMBL/GenBank/DDBJ whole genome shotgun (WGS) entry which is preliminary data.</text>
</comment>
<dbReference type="AlphaFoldDB" id="A0A1E5GU45"/>
<organism evidence="4 5">
    <name type="scientific">Enterococcus termitis</name>
    <dbReference type="NCBI Taxonomy" id="332950"/>
    <lineage>
        <taxon>Bacteria</taxon>
        <taxon>Bacillati</taxon>
        <taxon>Bacillota</taxon>
        <taxon>Bacilli</taxon>
        <taxon>Lactobacillales</taxon>
        <taxon>Enterococcaceae</taxon>
        <taxon>Enterococcus</taxon>
    </lineage>
</organism>
<dbReference type="InterPro" id="IPR029052">
    <property type="entry name" value="Metallo-depent_PP-like"/>
</dbReference>
<dbReference type="RefSeq" id="WP_069663391.1">
    <property type="nucleotide sequence ID" value="NZ_JBHUJJ010000001.1"/>
</dbReference>
<keyword evidence="1" id="KW-0175">Coiled coil</keyword>
<protein>
    <recommendedName>
        <fullName evidence="6">Calcineurin-like phosphoesterase domain-containing protein</fullName>
    </recommendedName>
</protein>
<dbReference type="Gene3D" id="3.60.21.10">
    <property type="match status" value="1"/>
</dbReference>
<evidence type="ECO:0000256" key="1">
    <source>
        <dbReference type="SAM" id="Coils"/>
    </source>
</evidence>
<evidence type="ECO:0000313" key="4">
    <source>
        <dbReference type="EMBL" id="OEG16182.1"/>
    </source>
</evidence>
<sequence>MSKWAGTLSTTEPYNHLGVLSVRQGNVNSEIFDFKIVQNGVPYDLTGLRVLFCTNFKQYILVEKEATVLKPEEGLFQFTMDDDCMQKVGDQEGYFEIYQEGMLLDTTQNFTYTVQSSILKMLMDGESYIQRLEDLLNQLNNSIANSNGEMDKLLEEWMKFVEDNKELLEAIDPGGALLNRLNELQKQQEELNGTLQTNAALQIGGETPRSIFVSALSLLRNKIDKNKFNVLHMTDIHTDYGYGATSWTYAEYFWSHITNMQSLQDVADVAIYNGDNADCYIKDKEQSQIQQRKFGIKALRAAKIPTFVNLGNHDNGSPPFKRDIGKVMPGDIITNEEFKDFYETKSKLFDEVRNGDSLYFYKDFPDKKIRVVGLNTNDNNQSVLNADGTYKYGSHDHFAMQQEQLKWLANEALKVPTDYHVIVFGHCPIHDEKFDNRECLIKILEAYKLGTTVQIKSVYPDHEVNFTADFIKQGPGILVGYICGHWHDEGFNQLGDSVKFTQMRCLNGGFSDPALIDTPQEDCWSVLSVDTVAKKVNVFGFGRAIDRSFTY</sequence>